<organism evidence="6 7">
    <name type="scientific">Fodinibius salsisoli</name>
    <dbReference type="NCBI Taxonomy" id="2820877"/>
    <lineage>
        <taxon>Bacteria</taxon>
        <taxon>Pseudomonadati</taxon>
        <taxon>Balneolota</taxon>
        <taxon>Balneolia</taxon>
        <taxon>Balneolales</taxon>
        <taxon>Balneolaceae</taxon>
        <taxon>Fodinibius</taxon>
    </lineage>
</organism>
<dbReference type="PROSITE" id="PS51257">
    <property type="entry name" value="PROKAR_LIPOPROTEIN"/>
    <property type="match status" value="1"/>
</dbReference>
<reference evidence="6 7" key="1">
    <citation type="submission" date="2021-03" db="EMBL/GenBank/DDBJ databases">
        <title>Aliifodinibius sp. nov., a new bacterium isolated from saline soil.</title>
        <authorList>
            <person name="Galisteo C."/>
            <person name="De La Haba R."/>
            <person name="Sanchez-Porro C."/>
            <person name="Ventosa A."/>
        </authorList>
    </citation>
    <scope>NUCLEOTIDE SEQUENCE [LARGE SCALE GENOMIC DNA]</scope>
    <source>
        <strain evidence="6 7">1BSP15-2V2</strain>
    </source>
</reference>
<dbReference type="SUPFAM" id="SSF56601">
    <property type="entry name" value="beta-lactamase/transpeptidase-like"/>
    <property type="match status" value="1"/>
</dbReference>
<dbReference type="Gene3D" id="3.40.710.10">
    <property type="entry name" value="DD-peptidase/beta-lactamase superfamily"/>
    <property type="match status" value="1"/>
</dbReference>
<evidence type="ECO:0000256" key="4">
    <source>
        <dbReference type="SAM" id="SignalP"/>
    </source>
</evidence>
<feature type="signal peptide" evidence="4">
    <location>
        <begin position="1"/>
        <end position="20"/>
    </location>
</feature>
<name>A0ABT3PRS0_9BACT</name>
<accession>A0ABT3PRS0</accession>
<comment type="similarity">
    <text evidence="2">Belongs to the class-A beta-lactamase family.</text>
</comment>
<dbReference type="InterPro" id="IPR000871">
    <property type="entry name" value="Beta-lactam_class-A"/>
</dbReference>
<dbReference type="Pfam" id="PF13354">
    <property type="entry name" value="Beta-lactamase2"/>
    <property type="match status" value="1"/>
</dbReference>
<dbReference type="EMBL" id="JAGGJA010000014">
    <property type="protein sequence ID" value="MCW9708546.1"/>
    <property type="molecule type" value="Genomic_DNA"/>
</dbReference>
<dbReference type="InterPro" id="IPR012338">
    <property type="entry name" value="Beta-lactam/transpept-like"/>
</dbReference>
<gene>
    <name evidence="6" type="ORF">J6I44_16915</name>
</gene>
<comment type="catalytic activity">
    <reaction evidence="1">
        <text>a beta-lactam + H2O = a substituted beta-amino acid</text>
        <dbReference type="Rhea" id="RHEA:20401"/>
        <dbReference type="ChEBI" id="CHEBI:15377"/>
        <dbReference type="ChEBI" id="CHEBI:35627"/>
        <dbReference type="ChEBI" id="CHEBI:140347"/>
        <dbReference type="EC" id="3.5.2.6"/>
    </reaction>
</comment>
<evidence type="ECO:0000256" key="3">
    <source>
        <dbReference type="ARBA" id="ARBA00012865"/>
    </source>
</evidence>
<protein>
    <recommendedName>
        <fullName evidence="3">beta-lactamase</fullName>
        <ecNumber evidence="3">3.5.2.6</ecNumber>
    </recommendedName>
</protein>
<comment type="caution">
    <text evidence="6">The sequence shown here is derived from an EMBL/GenBank/DDBJ whole genome shotgun (WGS) entry which is preliminary data.</text>
</comment>
<dbReference type="Proteomes" id="UP001207918">
    <property type="component" value="Unassembled WGS sequence"/>
</dbReference>
<dbReference type="RefSeq" id="WP_265767330.1">
    <property type="nucleotide sequence ID" value="NZ_JAGGJA010000014.1"/>
</dbReference>
<evidence type="ECO:0000313" key="6">
    <source>
        <dbReference type="EMBL" id="MCW9708546.1"/>
    </source>
</evidence>
<proteinExistence type="inferred from homology"/>
<feature type="domain" description="Beta-lactamase class A catalytic" evidence="5">
    <location>
        <begin position="48"/>
        <end position="273"/>
    </location>
</feature>
<dbReference type="InterPro" id="IPR045155">
    <property type="entry name" value="Beta-lactam_cat"/>
</dbReference>
<keyword evidence="7" id="KW-1185">Reference proteome</keyword>
<keyword evidence="4" id="KW-0732">Signal</keyword>
<sequence>MTVRNLIAALVGLVIFSSCAESDSVITNAQLAQEIQVRLDSLEGTFAVAFKNLDDSTETVYINEREMFHAASTMKTPVMVELFKQAEEGKFSLDDSVVVTNEFRSIVDSSIYQMDISSDSEGELYDAIGQKRTIRQLIDDMITMSSNLATNILIEKAGAQNVTQTMRSYGADSIRVLRGVEDIKAYEQGLSNRTTAFDEAVIYEHLGRGEAVSKEASQAMIDILKNQHFNEMIPARLPEEVVVAHKTGWITGVNHDVGLIILPDGGRYVLVLLSKEAPAREQVLSAFADISRLVYDYIKL</sequence>
<evidence type="ECO:0000313" key="7">
    <source>
        <dbReference type="Proteomes" id="UP001207918"/>
    </source>
</evidence>
<dbReference type="EC" id="3.5.2.6" evidence="3"/>
<evidence type="ECO:0000256" key="2">
    <source>
        <dbReference type="ARBA" id="ARBA00009009"/>
    </source>
</evidence>
<dbReference type="PANTHER" id="PTHR35333">
    <property type="entry name" value="BETA-LACTAMASE"/>
    <property type="match status" value="1"/>
</dbReference>
<evidence type="ECO:0000256" key="1">
    <source>
        <dbReference type="ARBA" id="ARBA00001526"/>
    </source>
</evidence>
<evidence type="ECO:0000259" key="5">
    <source>
        <dbReference type="Pfam" id="PF13354"/>
    </source>
</evidence>
<dbReference type="PANTHER" id="PTHR35333:SF3">
    <property type="entry name" value="BETA-LACTAMASE-TYPE TRANSPEPTIDASE FOLD CONTAINING PROTEIN"/>
    <property type="match status" value="1"/>
</dbReference>
<keyword evidence="6" id="KW-0378">Hydrolase</keyword>
<dbReference type="GO" id="GO:0016787">
    <property type="term" value="F:hydrolase activity"/>
    <property type="evidence" value="ECO:0007669"/>
    <property type="project" value="UniProtKB-KW"/>
</dbReference>
<feature type="chain" id="PRO_5045406712" description="beta-lactamase" evidence="4">
    <location>
        <begin position="21"/>
        <end position="300"/>
    </location>
</feature>